<proteinExistence type="predicted"/>
<sequence length="162" mass="17882">MIIAGNTTKLAQSAVLLNAPLACHHGMANITFNPNQFITYWLTISTNVEVMAVRPEPRRGHLMVIERGKADCHFLKESGHVCSALIPAVKQPYRLAIRAFNLRDNTVGSMVLINNITVKADLCNESPFPLLFNSVPFEAPSTSSSICFERVLECIDPIKGCR</sequence>
<dbReference type="Proteomes" id="UP000887575">
    <property type="component" value="Unassembled WGS sequence"/>
</dbReference>
<evidence type="ECO:0000313" key="1">
    <source>
        <dbReference type="Proteomes" id="UP000887575"/>
    </source>
</evidence>
<accession>A0AAF3FRA4</accession>
<name>A0AAF3FRA4_9BILA</name>
<organism evidence="1 2">
    <name type="scientific">Mesorhabditis belari</name>
    <dbReference type="NCBI Taxonomy" id="2138241"/>
    <lineage>
        <taxon>Eukaryota</taxon>
        <taxon>Metazoa</taxon>
        <taxon>Ecdysozoa</taxon>
        <taxon>Nematoda</taxon>
        <taxon>Chromadorea</taxon>
        <taxon>Rhabditida</taxon>
        <taxon>Rhabditina</taxon>
        <taxon>Rhabditomorpha</taxon>
        <taxon>Rhabditoidea</taxon>
        <taxon>Rhabditidae</taxon>
        <taxon>Mesorhabditinae</taxon>
        <taxon>Mesorhabditis</taxon>
    </lineage>
</organism>
<keyword evidence="1" id="KW-1185">Reference proteome</keyword>
<protein>
    <submittedName>
        <fullName evidence="2">Uncharacterized protein</fullName>
    </submittedName>
</protein>
<dbReference type="WBParaSite" id="MBELARI_LOCUS8154">
    <property type="protein sequence ID" value="MBELARI_LOCUS8154"/>
    <property type="gene ID" value="MBELARI_LOCUS8154"/>
</dbReference>
<dbReference type="AlphaFoldDB" id="A0AAF3FRA4"/>
<reference evidence="2" key="1">
    <citation type="submission" date="2024-02" db="UniProtKB">
        <authorList>
            <consortium name="WormBaseParasite"/>
        </authorList>
    </citation>
    <scope>IDENTIFICATION</scope>
</reference>
<evidence type="ECO:0000313" key="2">
    <source>
        <dbReference type="WBParaSite" id="MBELARI_LOCUS8154"/>
    </source>
</evidence>